<protein>
    <submittedName>
        <fullName evidence="1">Uncharacterized protein</fullName>
    </submittedName>
</protein>
<evidence type="ECO:0000313" key="1">
    <source>
        <dbReference type="EMBL" id="KGL67374.1"/>
    </source>
</evidence>
<comment type="caution">
    <text evidence="1">The sequence shown here is derived from an EMBL/GenBank/DDBJ whole genome shotgun (WGS) entry which is preliminary data.</text>
</comment>
<sequence>MVNFGILIVGRTSSKDIVISIVLVKDVTLLFEFLNDFIWILGKADRFISLASCKFTRVADFLARCFIIEDGLSFLRITNINDRLDNVF</sequence>
<gene>
    <name evidence="1" type="ORF">LX03_01680</name>
</gene>
<evidence type="ECO:0000313" key="2">
    <source>
        <dbReference type="Proteomes" id="UP000030001"/>
    </source>
</evidence>
<proteinExistence type="predicted"/>
<dbReference type="EMBL" id="JROC01000023">
    <property type="protein sequence ID" value="KGL67374.1"/>
    <property type="molecule type" value="Genomic_DNA"/>
</dbReference>
<organism evidence="1 2">
    <name type="scientific">Limosilactobacillus mucosae</name>
    <name type="common">Lactobacillus mucosae</name>
    <dbReference type="NCBI Taxonomy" id="97478"/>
    <lineage>
        <taxon>Bacteria</taxon>
        <taxon>Bacillati</taxon>
        <taxon>Bacillota</taxon>
        <taxon>Bacilli</taxon>
        <taxon>Lactobacillales</taxon>
        <taxon>Lactobacillaceae</taxon>
        <taxon>Limosilactobacillus</taxon>
    </lineage>
</organism>
<name>A0A099YAN5_LIMMU</name>
<dbReference type="Proteomes" id="UP000030001">
    <property type="component" value="Unassembled WGS sequence"/>
</dbReference>
<accession>A0A099YAN5</accession>
<reference evidence="1 2" key="1">
    <citation type="submission" date="2014-09" db="EMBL/GenBank/DDBJ databases">
        <title>Lactobacillus mucosae CRL573 Genome Sequencing.</title>
        <authorList>
            <person name="Bleckwedel J."/>
            <person name="Teran L.C."/>
            <person name="Bonacina J."/>
            <person name="Saavedra L."/>
            <person name="Mozzi F.B."/>
            <person name="Raya R.R."/>
        </authorList>
    </citation>
    <scope>NUCLEOTIDE SEQUENCE [LARGE SCALE GENOMIC DNA]</scope>
    <source>
        <strain evidence="1 2">CRL573</strain>
    </source>
</reference>
<dbReference type="AlphaFoldDB" id="A0A099YAN5"/>